<keyword evidence="14" id="KW-1185">Reference proteome</keyword>
<dbReference type="FunFam" id="2.20.100.10:FF:000017">
    <property type="entry name" value="Thrombospondin type 1 domain containing 7A"/>
    <property type="match status" value="1"/>
</dbReference>
<evidence type="ECO:0000313" key="13">
    <source>
        <dbReference type="EMBL" id="KAG8550940.1"/>
    </source>
</evidence>
<evidence type="ECO:0000256" key="8">
    <source>
        <dbReference type="ARBA" id="ARBA00023180"/>
    </source>
</evidence>
<evidence type="ECO:0000256" key="2">
    <source>
        <dbReference type="ARBA" id="ARBA00022692"/>
    </source>
</evidence>
<evidence type="ECO:0000259" key="12">
    <source>
        <dbReference type="Pfam" id="PF23308"/>
    </source>
</evidence>
<dbReference type="InterPro" id="IPR036383">
    <property type="entry name" value="TSP1_rpt_sf"/>
</dbReference>
<dbReference type="GO" id="GO:0030036">
    <property type="term" value="P:actin cytoskeleton organization"/>
    <property type="evidence" value="ECO:0007669"/>
    <property type="project" value="TreeGrafter"/>
</dbReference>
<feature type="compositionally biased region" description="Polar residues" evidence="9">
    <location>
        <begin position="328"/>
        <end position="340"/>
    </location>
</feature>
<dbReference type="Gene3D" id="2.20.100.10">
    <property type="entry name" value="Thrombospondin type-1 (TSP1) repeat"/>
    <property type="match status" value="2"/>
</dbReference>
<dbReference type="SMART" id="SM00209">
    <property type="entry name" value="TSP1"/>
    <property type="match status" value="3"/>
</dbReference>
<feature type="domain" description="Thrombospondin type-1" evidence="12">
    <location>
        <begin position="272"/>
        <end position="311"/>
    </location>
</feature>
<sequence>MLDCVRSDAKSVALKFCEELGLEKSWQMNTSCVVECPVNCQLSDWSPWSRCSTGCGLAGKMTRRRTVIQPSQGDGRPCPTQTEQSKPCPVKPCYRWQYGRWSQCTVEDAQCGDGTRFRNMSCVVYDGSREDAGKVVDEEFCGDIELVVDGDVNIVLEESCTVPCPGDCYLNEWSEWSLCQLTCVNKQDLGFGGVKVRSRAVIIQEMENQHLCPEQAYESKSCHDGQCYEYNWLTGSWKGSSRTVWCQRSDGFNVTGGCYEVLKPESERVCSPPCTQQHSYCTESGSCGCEDGYTEVTSSDGTLDQCTLIPVVIIPTSDDKKGDVKTSRAINPTQPSSSQSGYGGRTWFLQPFGSDGKLKTWVYGVAAGAFVFLLFVVSMIYLACKKPKKPPRRQNNRLKPLTLAYDGDADM</sequence>
<keyword evidence="3" id="KW-0732">Signal</keyword>
<dbReference type="FunFam" id="2.20.100.10:FF:000018">
    <property type="entry name" value="Thrombospondin type 1 domain containing 7A"/>
    <property type="match status" value="1"/>
</dbReference>
<evidence type="ECO:0000259" key="11">
    <source>
        <dbReference type="Pfam" id="PF19028"/>
    </source>
</evidence>
<reference evidence="13" key="1">
    <citation type="thesis" date="2020" institute="ProQuest LLC" country="789 East Eisenhower Parkway, Ann Arbor, MI, USA">
        <title>Comparative Genomics and Chromosome Evolution.</title>
        <authorList>
            <person name="Mudd A.B."/>
        </authorList>
    </citation>
    <scope>NUCLEOTIDE SEQUENCE</scope>
    <source>
        <strain evidence="13">237g6f4</strain>
        <tissue evidence="13">Blood</tissue>
    </source>
</reference>
<dbReference type="InterPro" id="IPR056991">
    <property type="entry name" value="TSP1_TSH7A-B_C"/>
</dbReference>
<dbReference type="InterPro" id="IPR044004">
    <property type="entry name" value="TSP1_spondin_dom"/>
</dbReference>
<accession>A0AAV6ZUB8</accession>
<protein>
    <submittedName>
        <fullName evidence="13">Uncharacterized protein</fullName>
    </submittedName>
</protein>
<feature type="domain" description="Spondin-like TSP1" evidence="11">
    <location>
        <begin position="40"/>
        <end position="93"/>
    </location>
</feature>
<keyword evidence="2 10" id="KW-0812">Transmembrane</keyword>
<evidence type="ECO:0000256" key="9">
    <source>
        <dbReference type="SAM" id="MobiDB-lite"/>
    </source>
</evidence>
<evidence type="ECO:0000256" key="4">
    <source>
        <dbReference type="ARBA" id="ARBA00022737"/>
    </source>
</evidence>
<keyword evidence="6 10" id="KW-0472">Membrane</keyword>
<evidence type="ECO:0000256" key="6">
    <source>
        <dbReference type="ARBA" id="ARBA00023136"/>
    </source>
</evidence>
<dbReference type="GO" id="GO:0005886">
    <property type="term" value="C:plasma membrane"/>
    <property type="evidence" value="ECO:0007669"/>
    <property type="project" value="TreeGrafter"/>
</dbReference>
<dbReference type="Pfam" id="PF00090">
    <property type="entry name" value="TSP_1"/>
    <property type="match status" value="1"/>
</dbReference>
<dbReference type="InterPro" id="IPR051418">
    <property type="entry name" value="Spondin/Thrombospondin_T1"/>
</dbReference>
<keyword evidence="5 10" id="KW-1133">Transmembrane helix</keyword>
<keyword evidence="7" id="KW-1015">Disulfide bond</keyword>
<dbReference type="PANTHER" id="PTHR11311:SF8">
    <property type="entry name" value="THROMBOSPONDIN TYPE-1 DOMAIN-CONTAINING PROTEIN 7A"/>
    <property type="match status" value="1"/>
</dbReference>
<feature type="domain" description="Spondin-like TSP1" evidence="11">
    <location>
        <begin position="168"/>
        <end position="227"/>
    </location>
</feature>
<keyword evidence="8" id="KW-0325">Glycoprotein</keyword>
<dbReference type="AlphaFoldDB" id="A0AAV6ZUB8"/>
<name>A0AAV6ZUB8_ENGPU</name>
<evidence type="ECO:0000256" key="10">
    <source>
        <dbReference type="SAM" id="Phobius"/>
    </source>
</evidence>
<evidence type="ECO:0000256" key="1">
    <source>
        <dbReference type="ARBA" id="ARBA00004479"/>
    </source>
</evidence>
<organism evidence="13 14">
    <name type="scientific">Engystomops pustulosus</name>
    <name type="common">Tungara frog</name>
    <name type="synonym">Physalaemus pustulosus</name>
    <dbReference type="NCBI Taxonomy" id="76066"/>
    <lineage>
        <taxon>Eukaryota</taxon>
        <taxon>Metazoa</taxon>
        <taxon>Chordata</taxon>
        <taxon>Craniata</taxon>
        <taxon>Vertebrata</taxon>
        <taxon>Euteleostomi</taxon>
        <taxon>Amphibia</taxon>
        <taxon>Batrachia</taxon>
        <taxon>Anura</taxon>
        <taxon>Neobatrachia</taxon>
        <taxon>Hyloidea</taxon>
        <taxon>Leptodactylidae</taxon>
        <taxon>Leiuperinae</taxon>
        <taxon>Engystomops</taxon>
    </lineage>
</organism>
<feature type="region of interest" description="Disordered" evidence="9">
    <location>
        <begin position="319"/>
        <end position="342"/>
    </location>
</feature>
<dbReference type="PANTHER" id="PTHR11311">
    <property type="entry name" value="SPONDIN"/>
    <property type="match status" value="1"/>
</dbReference>
<gene>
    <name evidence="13" type="ORF">GDO81_025392</name>
</gene>
<dbReference type="InterPro" id="IPR000884">
    <property type="entry name" value="TSP1_rpt"/>
</dbReference>
<evidence type="ECO:0000256" key="5">
    <source>
        <dbReference type="ARBA" id="ARBA00022989"/>
    </source>
</evidence>
<evidence type="ECO:0000256" key="7">
    <source>
        <dbReference type="ARBA" id="ARBA00023157"/>
    </source>
</evidence>
<dbReference type="Pfam" id="PF23308">
    <property type="entry name" value="TSP1_TSH7A-B_C"/>
    <property type="match status" value="1"/>
</dbReference>
<evidence type="ECO:0000313" key="14">
    <source>
        <dbReference type="Proteomes" id="UP000824782"/>
    </source>
</evidence>
<comment type="caution">
    <text evidence="13">The sequence shown here is derived from an EMBL/GenBank/DDBJ whole genome shotgun (WGS) entry which is preliminary data.</text>
</comment>
<comment type="subcellular location">
    <subcellularLocation>
        <location evidence="1">Membrane</location>
        <topology evidence="1">Single-pass type I membrane protein</topology>
    </subcellularLocation>
</comment>
<feature type="transmembrane region" description="Helical" evidence="10">
    <location>
        <begin position="361"/>
        <end position="384"/>
    </location>
</feature>
<dbReference type="Proteomes" id="UP000824782">
    <property type="component" value="Unassembled WGS sequence"/>
</dbReference>
<dbReference type="SUPFAM" id="SSF82895">
    <property type="entry name" value="TSP-1 type 1 repeat"/>
    <property type="match status" value="3"/>
</dbReference>
<proteinExistence type="predicted"/>
<dbReference type="Pfam" id="PF19028">
    <property type="entry name" value="TSP1_spondin"/>
    <property type="match status" value="2"/>
</dbReference>
<keyword evidence="4" id="KW-0677">Repeat</keyword>
<evidence type="ECO:0000256" key="3">
    <source>
        <dbReference type="ARBA" id="ARBA00022729"/>
    </source>
</evidence>
<dbReference type="EMBL" id="WNYA01000015">
    <property type="protein sequence ID" value="KAG8550940.1"/>
    <property type="molecule type" value="Genomic_DNA"/>
</dbReference>
<dbReference type="PROSITE" id="PS50092">
    <property type="entry name" value="TSP1"/>
    <property type="match status" value="3"/>
</dbReference>